<feature type="compositionally biased region" description="Low complexity" evidence="10">
    <location>
        <begin position="271"/>
        <end position="304"/>
    </location>
</feature>
<dbReference type="PROSITE" id="PS50052">
    <property type="entry name" value="GUANYLATE_KINASE_2"/>
    <property type="match status" value="1"/>
</dbReference>
<keyword evidence="3" id="KW-0808">Transferase</keyword>
<sequence length="614" mass="64260">MGAEQSTEAPPAPEAQTQTGAHEQPDKHIPAALVICGPSGVGKGTLIRKLMEGNERFGFSCSHTTRSPREGEQNGVHYWFTSKELMQQQIKDGKFLETASVHGQLYGTSRRTVQSVAASGKSCILDIDVQGARQVREAGLNALFVFIAPPSDQELEKRLRGRGTESEEQIQQRMANAKAEIGSVNEEGLYDYVVFNNEVEDALAQLKDIAEQALQGLSGQGAKLSKARDAADAIAASPKGSQQSGTPKALAASNQELQPLLANPNGPTRAEPPGGAAGSQPASPAPVPDAAAGPSSSGGSSGSSTIRKLGAAASSAASTAAAAVTGTQPAAEAAAGDAKGDTSAAAVSTELSANEFGMVRWKGKVALVTGASSGIGRAICVELAQAGMRVVAIARRRDRLEDLQQELVGTHSMPIAHFLPVVCDITKEAEVVALPRIISKRWPEAGIDVLVNNAGLGRNNASLFEGSTQSWVEMVSTNVLGVCMCTREAVQDMKRRGKWGQVINISSMSGHRIVTAGGSGFYSATKQALRTLTETLRQEARALGVPLRVSSVSPGVVDTEFFNTARFGQAGESLADKMEALAPQDVAHAVVWALEAPPRMDVNDILVRPTAQSS</sequence>
<feature type="region of interest" description="Disordered" evidence="10">
    <location>
        <begin position="259"/>
        <end position="306"/>
    </location>
</feature>
<dbReference type="FunFam" id="3.40.50.720:FF:000047">
    <property type="entry name" value="NADP-dependent L-serine/L-allo-threonine dehydrogenase"/>
    <property type="match status" value="1"/>
</dbReference>
<dbReference type="Gene3D" id="3.40.50.720">
    <property type="entry name" value="NAD(P)-binding Rossmann-like Domain"/>
    <property type="match status" value="1"/>
</dbReference>
<evidence type="ECO:0000256" key="10">
    <source>
        <dbReference type="SAM" id="MobiDB-lite"/>
    </source>
</evidence>
<dbReference type="GO" id="GO:0016616">
    <property type="term" value="F:oxidoreductase activity, acting on the CH-OH group of donors, NAD or NADP as acceptor"/>
    <property type="evidence" value="ECO:0007669"/>
    <property type="project" value="UniProtKB-ARBA"/>
</dbReference>
<keyword evidence="13" id="KW-1185">Reference proteome</keyword>
<organism evidence="12 13">
    <name type="scientific">Apatococcus lobatus</name>
    <dbReference type="NCBI Taxonomy" id="904363"/>
    <lineage>
        <taxon>Eukaryota</taxon>
        <taxon>Viridiplantae</taxon>
        <taxon>Chlorophyta</taxon>
        <taxon>core chlorophytes</taxon>
        <taxon>Trebouxiophyceae</taxon>
        <taxon>Chlorellales</taxon>
        <taxon>Chlorellaceae</taxon>
        <taxon>Apatococcus</taxon>
    </lineage>
</organism>
<dbReference type="EMBL" id="JALJOS010000080">
    <property type="protein sequence ID" value="KAK9816310.1"/>
    <property type="molecule type" value="Genomic_DNA"/>
</dbReference>
<evidence type="ECO:0000256" key="2">
    <source>
        <dbReference type="ARBA" id="ARBA00012961"/>
    </source>
</evidence>
<keyword evidence="7" id="KW-0560">Oxidoreductase</keyword>
<proteinExistence type="inferred from homology"/>
<keyword evidence="5" id="KW-0418">Kinase</keyword>
<evidence type="ECO:0000256" key="3">
    <source>
        <dbReference type="ARBA" id="ARBA00022679"/>
    </source>
</evidence>
<dbReference type="Gene3D" id="3.40.50.300">
    <property type="entry name" value="P-loop containing nucleotide triphosphate hydrolases"/>
    <property type="match status" value="1"/>
</dbReference>
<evidence type="ECO:0000256" key="5">
    <source>
        <dbReference type="ARBA" id="ARBA00022777"/>
    </source>
</evidence>
<dbReference type="SUPFAM" id="SSF51735">
    <property type="entry name" value="NAD(P)-binding Rossmann-fold domains"/>
    <property type="match status" value="1"/>
</dbReference>
<dbReference type="InterPro" id="IPR027417">
    <property type="entry name" value="P-loop_NTPase"/>
</dbReference>
<dbReference type="InterPro" id="IPR008145">
    <property type="entry name" value="GK/Ca_channel_bsu"/>
</dbReference>
<dbReference type="PRINTS" id="PR00081">
    <property type="entry name" value="GDHRDH"/>
</dbReference>
<evidence type="ECO:0000256" key="4">
    <source>
        <dbReference type="ARBA" id="ARBA00022741"/>
    </source>
</evidence>
<evidence type="ECO:0000256" key="6">
    <source>
        <dbReference type="ARBA" id="ARBA00022840"/>
    </source>
</evidence>
<dbReference type="PANTHER" id="PTHR23117">
    <property type="entry name" value="GUANYLATE KINASE-RELATED"/>
    <property type="match status" value="1"/>
</dbReference>
<dbReference type="Pfam" id="PF00625">
    <property type="entry name" value="Guanylate_kin"/>
    <property type="match status" value="1"/>
</dbReference>
<name>A0AAW1Q2W3_9CHLO</name>
<evidence type="ECO:0000256" key="9">
    <source>
        <dbReference type="SAM" id="Coils"/>
    </source>
</evidence>
<dbReference type="SMART" id="SM00072">
    <property type="entry name" value="GuKc"/>
    <property type="match status" value="1"/>
</dbReference>
<dbReference type="InterPro" id="IPR020904">
    <property type="entry name" value="Sc_DH/Rdtase_CS"/>
</dbReference>
<dbReference type="Pfam" id="PF00106">
    <property type="entry name" value="adh_short"/>
    <property type="match status" value="1"/>
</dbReference>
<evidence type="ECO:0000313" key="12">
    <source>
        <dbReference type="EMBL" id="KAK9816310.1"/>
    </source>
</evidence>
<dbReference type="EC" id="2.7.4.8" evidence="2"/>
<dbReference type="InterPro" id="IPR008144">
    <property type="entry name" value="Guanylate_kin-like_dom"/>
</dbReference>
<keyword evidence="9" id="KW-0175">Coiled coil</keyword>
<comment type="similarity">
    <text evidence="1">Belongs to the guanylate kinase family.</text>
</comment>
<dbReference type="PROSITE" id="PS00061">
    <property type="entry name" value="ADH_SHORT"/>
    <property type="match status" value="1"/>
</dbReference>
<dbReference type="HAMAP" id="MF_00328">
    <property type="entry name" value="Guanylate_kinase"/>
    <property type="match status" value="1"/>
</dbReference>
<dbReference type="PRINTS" id="PR00080">
    <property type="entry name" value="SDRFAMILY"/>
</dbReference>
<accession>A0AAW1Q2W3</accession>
<dbReference type="CDD" id="cd00071">
    <property type="entry name" value="GMPK"/>
    <property type="match status" value="1"/>
</dbReference>
<comment type="caution">
    <text evidence="12">The sequence shown here is derived from an EMBL/GenBank/DDBJ whole genome shotgun (WGS) entry which is preliminary data.</text>
</comment>
<feature type="domain" description="Guanylate kinase-like" evidence="11">
    <location>
        <begin position="30"/>
        <end position="211"/>
    </location>
</feature>
<comment type="catalytic activity">
    <reaction evidence="8">
        <text>GMP + ATP = GDP + ADP</text>
        <dbReference type="Rhea" id="RHEA:20780"/>
        <dbReference type="ChEBI" id="CHEBI:30616"/>
        <dbReference type="ChEBI" id="CHEBI:58115"/>
        <dbReference type="ChEBI" id="CHEBI:58189"/>
        <dbReference type="ChEBI" id="CHEBI:456216"/>
        <dbReference type="EC" id="2.7.4.8"/>
    </reaction>
</comment>
<evidence type="ECO:0000256" key="8">
    <source>
        <dbReference type="ARBA" id="ARBA00048594"/>
    </source>
</evidence>
<feature type="coiled-coil region" evidence="9">
    <location>
        <begin position="167"/>
        <end position="216"/>
    </location>
</feature>
<dbReference type="GO" id="GO:0005829">
    <property type="term" value="C:cytosol"/>
    <property type="evidence" value="ECO:0007669"/>
    <property type="project" value="TreeGrafter"/>
</dbReference>
<reference evidence="12 13" key="1">
    <citation type="journal article" date="2024" name="Nat. Commun.">
        <title>Phylogenomics reveals the evolutionary origins of lichenization in chlorophyte algae.</title>
        <authorList>
            <person name="Puginier C."/>
            <person name="Libourel C."/>
            <person name="Otte J."/>
            <person name="Skaloud P."/>
            <person name="Haon M."/>
            <person name="Grisel S."/>
            <person name="Petersen M."/>
            <person name="Berrin J.G."/>
            <person name="Delaux P.M."/>
            <person name="Dal Grande F."/>
            <person name="Keller J."/>
        </authorList>
    </citation>
    <scope>NUCLEOTIDE SEQUENCE [LARGE SCALE GENOMIC DNA]</scope>
    <source>
        <strain evidence="12 13">SAG 2145</strain>
    </source>
</reference>
<evidence type="ECO:0000256" key="1">
    <source>
        <dbReference type="ARBA" id="ARBA00005790"/>
    </source>
</evidence>
<dbReference type="GO" id="GO:0004385">
    <property type="term" value="F:GMP kinase activity"/>
    <property type="evidence" value="ECO:0007669"/>
    <property type="project" value="UniProtKB-EC"/>
</dbReference>
<dbReference type="InterPro" id="IPR020590">
    <property type="entry name" value="Guanylate_kinase_CS"/>
</dbReference>
<evidence type="ECO:0000313" key="13">
    <source>
        <dbReference type="Proteomes" id="UP001438707"/>
    </source>
</evidence>
<gene>
    <name evidence="12" type="ORF">WJX74_009060</name>
</gene>
<keyword evidence="6" id="KW-0067">ATP-binding</keyword>
<dbReference type="InterPro" id="IPR036291">
    <property type="entry name" value="NAD(P)-bd_dom_sf"/>
</dbReference>
<dbReference type="GO" id="GO:0005524">
    <property type="term" value="F:ATP binding"/>
    <property type="evidence" value="ECO:0007669"/>
    <property type="project" value="UniProtKB-KW"/>
</dbReference>
<dbReference type="NCBIfam" id="TIGR03263">
    <property type="entry name" value="guanyl_kin"/>
    <property type="match status" value="1"/>
</dbReference>
<protein>
    <recommendedName>
        <fullName evidence="2">guanylate kinase</fullName>
        <ecNumber evidence="2">2.7.4.8</ecNumber>
    </recommendedName>
</protein>
<keyword evidence="4" id="KW-0547">Nucleotide-binding</keyword>
<dbReference type="PROSITE" id="PS00856">
    <property type="entry name" value="GUANYLATE_KINASE_1"/>
    <property type="match status" value="1"/>
</dbReference>
<evidence type="ECO:0000256" key="7">
    <source>
        <dbReference type="ARBA" id="ARBA00023002"/>
    </source>
</evidence>
<dbReference type="SUPFAM" id="SSF52540">
    <property type="entry name" value="P-loop containing nucleoside triphosphate hydrolases"/>
    <property type="match status" value="1"/>
</dbReference>
<feature type="region of interest" description="Disordered" evidence="10">
    <location>
        <begin position="1"/>
        <end position="25"/>
    </location>
</feature>
<dbReference type="InterPro" id="IPR002347">
    <property type="entry name" value="SDR_fam"/>
</dbReference>
<dbReference type="InterPro" id="IPR017665">
    <property type="entry name" value="Guanylate_kinase"/>
</dbReference>
<dbReference type="FunFam" id="3.40.50.300:FF:000776">
    <property type="entry name" value="Guanylate kinase 2"/>
    <property type="match status" value="1"/>
</dbReference>
<dbReference type="PANTHER" id="PTHR23117:SF13">
    <property type="entry name" value="GUANYLATE KINASE"/>
    <property type="match status" value="1"/>
</dbReference>
<dbReference type="Proteomes" id="UP001438707">
    <property type="component" value="Unassembled WGS sequence"/>
</dbReference>
<dbReference type="AlphaFoldDB" id="A0AAW1Q2W3"/>
<evidence type="ECO:0000259" key="11">
    <source>
        <dbReference type="PROSITE" id="PS50052"/>
    </source>
</evidence>